<proteinExistence type="predicted"/>
<accession>A0A5B7IXD4</accession>
<keyword evidence="2" id="KW-1185">Reference proteome</keyword>
<dbReference type="Proteomes" id="UP000324222">
    <property type="component" value="Unassembled WGS sequence"/>
</dbReference>
<evidence type="ECO:0000313" key="1">
    <source>
        <dbReference type="EMBL" id="MPC86929.1"/>
    </source>
</evidence>
<dbReference type="OrthoDB" id="289721at2759"/>
<dbReference type="EMBL" id="VSRR010072974">
    <property type="protein sequence ID" value="MPC86929.1"/>
    <property type="molecule type" value="Genomic_DNA"/>
</dbReference>
<evidence type="ECO:0000313" key="2">
    <source>
        <dbReference type="Proteomes" id="UP000324222"/>
    </source>
</evidence>
<reference evidence="1 2" key="1">
    <citation type="submission" date="2019-05" db="EMBL/GenBank/DDBJ databases">
        <title>Another draft genome of Portunus trituberculatus and its Hox gene families provides insights of decapod evolution.</title>
        <authorList>
            <person name="Jeong J.-H."/>
            <person name="Song I."/>
            <person name="Kim S."/>
            <person name="Choi T."/>
            <person name="Kim D."/>
            <person name="Ryu S."/>
            <person name="Kim W."/>
        </authorList>
    </citation>
    <scope>NUCLEOTIDE SEQUENCE [LARGE SCALE GENOMIC DNA]</scope>
    <source>
        <tissue evidence="1">Muscle</tissue>
    </source>
</reference>
<sequence length="111" mass="12728">MGYLLFTFPEEGVKNILKDILATNTGAKNPCVTPDYLLAYSDIGKILKEIIKNFEKLNFKKFKNIIEKQIKATRYEKYKKMKSGDLLDLLKMSPFCKDGNDVKEELLVSVS</sequence>
<organism evidence="1 2">
    <name type="scientific">Portunus trituberculatus</name>
    <name type="common">Swimming crab</name>
    <name type="synonym">Neptunus trituberculatus</name>
    <dbReference type="NCBI Taxonomy" id="210409"/>
    <lineage>
        <taxon>Eukaryota</taxon>
        <taxon>Metazoa</taxon>
        <taxon>Ecdysozoa</taxon>
        <taxon>Arthropoda</taxon>
        <taxon>Crustacea</taxon>
        <taxon>Multicrustacea</taxon>
        <taxon>Malacostraca</taxon>
        <taxon>Eumalacostraca</taxon>
        <taxon>Eucarida</taxon>
        <taxon>Decapoda</taxon>
        <taxon>Pleocyemata</taxon>
        <taxon>Brachyura</taxon>
        <taxon>Eubrachyura</taxon>
        <taxon>Portunoidea</taxon>
        <taxon>Portunidae</taxon>
        <taxon>Portuninae</taxon>
        <taxon>Portunus</taxon>
    </lineage>
</organism>
<name>A0A5B7IXD4_PORTR</name>
<protein>
    <submittedName>
        <fullName evidence="1">Uncharacterized protein</fullName>
    </submittedName>
</protein>
<gene>
    <name evidence="1" type="ORF">E2C01_081769</name>
</gene>
<dbReference type="AlphaFoldDB" id="A0A5B7IXD4"/>
<comment type="caution">
    <text evidence="1">The sequence shown here is derived from an EMBL/GenBank/DDBJ whole genome shotgun (WGS) entry which is preliminary data.</text>
</comment>